<reference evidence="5" key="1">
    <citation type="submission" date="2023-07" db="EMBL/GenBank/DDBJ databases">
        <title>A chromosome-level genome assembly of Lolium multiflorum.</title>
        <authorList>
            <person name="Chen Y."/>
            <person name="Copetti D."/>
            <person name="Kolliker R."/>
            <person name="Studer B."/>
        </authorList>
    </citation>
    <scope>NUCLEOTIDE SEQUENCE</scope>
    <source>
        <strain evidence="5">02402/16</strain>
        <tissue evidence="5">Leaf</tissue>
    </source>
</reference>
<feature type="chain" id="PRO_5042246930" description="Knottins-like domain-containing protein" evidence="3">
    <location>
        <begin position="35"/>
        <end position="83"/>
    </location>
</feature>
<name>A0AAD8W8K0_LOLMU</name>
<dbReference type="InterPro" id="IPR036574">
    <property type="entry name" value="Scorpion_toxin-like_sf"/>
</dbReference>
<sequence>MALPSRRVATSAALLLLLLLLLATELGTTTVAEARTCISQSHSFRGACLSRTNCASVCIIEGFPDGDCKTRRFQRKRFCVKGC</sequence>
<feature type="signal peptide" evidence="3">
    <location>
        <begin position="1"/>
        <end position="34"/>
    </location>
</feature>
<dbReference type="Gene3D" id="3.30.30.10">
    <property type="entry name" value="Knottin, scorpion toxin-like"/>
    <property type="match status" value="1"/>
</dbReference>
<dbReference type="PROSITE" id="PS00940">
    <property type="entry name" value="GAMMA_THIONIN"/>
    <property type="match status" value="1"/>
</dbReference>
<dbReference type="InterPro" id="IPR008176">
    <property type="entry name" value="Defensin_plant"/>
</dbReference>
<dbReference type="Proteomes" id="UP001231189">
    <property type="component" value="Unassembled WGS sequence"/>
</dbReference>
<keyword evidence="1 3" id="KW-0732">Signal</keyword>
<protein>
    <recommendedName>
        <fullName evidence="4">Knottins-like domain-containing protein</fullName>
    </recommendedName>
</protein>
<comment type="caution">
    <text evidence="5">The sequence shown here is derived from an EMBL/GenBank/DDBJ whole genome shotgun (WGS) entry which is preliminary data.</text>
</comment>
<accession>A0AAD8W8K0</accession>
<feature type="domain" description="Knottins-like" evidence="4">
    <location>
        <begin position="36"/>
        <end position="83"/>
    </location>
</feature>
<dbReference type="SMART" id="SM00505">
    <property type="entry name" value="Knot1"/>
    <property type="match status" value="1"/>
</dbReference>
<evidence type="ECO:0000313" key="5">
    <source>
        <dbReference type="EMBL" id="KAK1644807.1"/>
    </source>
</evidence>
<dbReference type="AlphaFoldDB" id="A0AAD8W8K0"/>
<evidence type="ECO:0000259" key="4">
    <source>
        <dbReference type="SMART" id="SM00505"/>
    </source>
</evidence>
<evidence type="ECO:0000256" key="2">
    <source>
        <dbReference type="ARBA" id="ARBA00023157"/>
    </source>
</evidence>
<dbReference type="PRINTS" id="PR00288">
    <property type="entry name" value="PUROTHIONIN"/>
</dbReference>
<evidence type="ECO:0000256" key="1">
    <source>
        <dbReference type="ARBA" id="ARBA00022729"/>
    </source>
</evidence>
<gene>
    <name evidence="5" type="ORF">QYE76_062612</name>
</gene>
<dbReference type="SUPFAM" id="SSF57095">
    <property type="entry name" value="Scorpion toxin-like"/>
    <property type="match status" value="1"/>
</dbReference>
<dbReference type="PANTHER" id="PTHR33147:SF8">
    <property type="entry name" value="DEFENSIN-LIKE PROTEIN CAL1"/>
    <property type="match status" value="1"/>
</dbReference>
<proteinExistence type="predicted"/>
<keyword evidence="6" id="KW-1185">Reference proteome</keyword>
<dbReference type="EMBL" id="JAUUTY010000004">
    <property type="protein sequence ID" value="KAK1644807.1"/>
    <property type="molecule type" value="Genomic_DNA"/>
</dbReference>
<evidence type="ECO:0000256" key="3">
    <source>
        <dbReference type="SAM" id="SignalP"/>
    </source>
</evidence>
<dbReference type="Pfam" id="PF00304">
    <property type="entry name" value="Gamma-thionin"/>
    <property type="match status" value="1"/>
</dbReference>
<dbReference type="InterPro" id="IPR003614">
    <property type="entry name" value="Knottins"/>
</dbReference>
<dbReference type="PANTHER" id="PTHR33147">
    <property type="entry name" value="DEFENSIN-LIKE PROTEIN 1"/>
    <property type="match status" value="1"/>
</dbReference>
<dbReference type="GO" id="GO:0006952">
    <property type="term" value="P:defense response"/>
    <property type="evidence" value="ECO:0007669"/>
    <property type="project" value="InterPro"/>
</dbReference>
<organism evidence="5 6">
    <name type="scientific">Lolium multiflorum</name>
    <name type="common">Italian ryegrass</name>
    <name type="synonym">Lolium perenne subsp. multiflorum</name>
    <dbReference type="NCBI Taxonomy" id="4521"/>
    <lineage>
        <taxon>Eukaryota</taxon>
        <taxon>Viridiplantae</taxon>
        <taxon>Streptophyta</taxon>
        <taxon>Embryophyta</taxon>
        <taxon>Tracheophyta</taxon>
        <taxon>Spermatophyta</taxon>
        <taxon>Magnoliopsida</taxon>
        <taxon>Liliopsida</taxon>
        <taxon>Poales</taxon>
        <taxon>Poaceae</taxon>
        <taxon>BOP clade</taxon>
        <taxon>Pooideae</taxon>
        <taxon>Poodae</taxon>
        <taxon>Poeae</taxon>
        <taxon>Poeae Chloroplast Group 2 (Poeae type)</taxon>
        <taxon>Loliodinae</taxon>
        <taxon>Loliinae</taxon>
        <taxon>Lolium</taxon>
    </lineage>
</organism>
<evidence type="ECO:0000313" key="6">
    <source>
        <dbReference type="Proteomes" id="UP001231189"/>
    </source>
</evidence>
<keyword evidence="2" id="KW-1015">Disulfide bond</keyword>